<feature type="chain" id="PRO_5034316758" evidence="2">
    <location>
        <begin position="25"/>
        <end position="161"/>
    </location>
</feature>
<evidence type="ECO:0000313" key="3">
    <source>
        <dbReference type="EMBL" id="KAF6802525.1"/>
    </source>
</evidence>
<dbReference type="EMBL" id="WIGN01000268">
    <property type="protein sequence ID" value="KAF6802525.1"/>
    <property type="molecule type" value="Genomic_DNA"/>
</dbReference>
<keyword evidence="4" id="KW-1185">Reference proteome</keyword>
<protein>
    <submittedName>
        <fullName evidence="3">Uncharacterized protein</fullName>
    </submittedName>
</protein>
<feature type="region of interest" description="Disordered" evidence="1">
    <location>
        <begin position="126"/>
        <end position="161"/>
    </location>
</feature>
<sequence length="161" mass="17107">MSWRLGIGLCGRVSSSALFSVVSAASRAAAAAGQSALGEGGGSPSRLCKARPVQVRYRPGTSYEEVRRYQVRNVRSACIRTAGRTLSDGSRGCGQLVVGEVETQRGCGLQGTAVDRWMLDKQRFREGAPKPLKSRPAGQANHTRGTAPHHTKAGQASPTDW</sequence>
<proteinExistence type="predicted"/>
<reference evidence="3 4" key="1">
    <citation type="journal article" date="2020" name="Phytopathology">
        <title>Genome Sequence Resources of Colletotrichum truncatum, C. plurivorum, C. musicola, and C. sojae: Four Species Pathogenic to Soybean (Glycine max).</title>
        <authorList>
            <person name="Rogerio F."/>
            <person name="Boufleur T.R."/>
            <person name="Ciampi-Guillardi M."/>
            <person name="Sukno S.A."/>
            <person name="Thon M.R."/>
            <person name="Massola Junior N.S."/>
            <person name="Baroncelli R."/>
        </authorList>
    </citation>
    <scope>NUCLEOTIDE SEQUENCE [LARGE SCALE GENOMIC DNA]</scope>
    <source>
        <strain evidence="3 4">LFN0009</strain>
    </source>
</reference>
<feature type="signal peptide" evidence="2">
    <location>
        <begin position="1"/>
        <end position="24"/>
    </location>
</feature>
<evidence type="ECO:0000256" key="1">
    <source>
        <dbReference type="SAM" id="MobiDB-lite"/>
    </source>
</evidence>
<comment type="caution">
    <text evidence="3">The sequence shown here is derived from an EMBL/GenBank/DDBJ whole genome shotgun (WGS) entry which is preliminary data.</text>
</comment>
<name>A0A8H6IXB4_9PEZI</name>
<gene>
    <name evidence="3" type="ORF">CSOJ01_11532</name>
</gene>
<accession>A0A8H6IXB4</accession>
<organism evidence="3 4">
    <name type="scientific">Colletotrichum sojae</name>
    <dbReference type="NCBI Taxonomy" id="2175907"/>
    <lineage>
        <taxon>Eukaryota</taxon>
        <taxon>Fungi</taxon>
        <taxon>Dikarya</taxon>
        <taxon>Ascomycota</taxon>
        <taxon>Pezizomycotina</taxon>
        <taxon>Sordariomycetes</taxon>
        <taxon>Hypocreomycetidae</taxon>
        <taxon>Glomerellales</taxon>
        <taxon>Glomerellaceae</taxon>
        <taxon>Colletotrichum</taxon>
        <taxon>Colletotrichum orchidearum species complex</taxon>
    </lineage>
</organism>
<dbReference type="Proteomes" id="UP000652219">
    <property type="component" value="Unassembled WGS sequence"/>
</dbReference>
<dbReference type="AlphaFoldDB" id="A0A8H6IXB4"/>
<evidence type="ECO:0000256" key="2">
    <source>
        <dbReference type="SAM" id="SignalP"/>
    </source>
</evidence>
<evidence type="ECO:0000313" key="4">
    <source>
        <dbReference type="Proteomes" id="UP000652219"/>
    </source>
</evidence>
<keyword evidence="2" id="KW-0732">Signal</keyword>